<dbReference type="SMART" id="SM00240">
    <property type="entry name" value="FHA"/>
    <property type="match status" value="1"/>
</dbReference>
<dbReference type="Gene3D" id="3.30.70.1230">
    <property type="entry name" value="Nucleotide cyclase"/>
    <property type="match status" value="1"/>
</dbReference>
<dbReference type="SUPFAM" id="SSF55073">
    <property type="entry name" value="Nucleotide cyclase"/>
    <property type="match status" value="1"/>
</dbReference>
<dbReference type="EMBL" id="UOFR01000051">
    <property type="protein sequence ID" value="VAW97565.1"/>
    <property type="molecule type" value="Genomic_DNA"/>
</dbReference>
<dbReference type="InterPro" id="IPR029787">
    <property type="entry name" value="Nucleotide_cyclase"/>
</dbReference>
<dbReference type="SUPFAM" id="SSF49879">
    <property type="entry name" value="SMAD/FHA domain"/>
    <property type="match status" value="1"/>
</dbReference>
<dbReference type="AlphaFoldDB" id="A0A3B0ZVI4"/>
<name>A0A3B0ZVI4_9ZZZZ</name>
<dbReference type="InterPro" id="IPR001054">
    <property type="entry name" value="A/G_cyclase"/>
</dbReference>
<reference evidence="3" key="1">
    <citation type="submission" date="2018-06" db="EMBL/GenBank/DDBJ databases">
        <authorList>
            <person name="Zhirakovskaya E."/>
        </authorList>
    </citation>
    <scope>NUCLEOTIDE SEQUENCE</scope>
</reference>
<feature type="non-terminal residue" evidence="3">
    <location>
        <position position="313"/>
    </location>
</feature>
<proteinExistence type="predicted"/>
<dbReference type="PANTHER" id="PTHR43081">
    <property type="entry name" value="ADENYLATE CYCLASE, TERMINAL-DIFFERENTIATION SPECIFIC-RELATED"/>
    <property type="match status" value="1"/>
</dbReference>
<accession>A0A3B0ZVI4</accession>
<dbReference type="InterPro" id="IPR000253">
    <property type="entry name" value="FHA_dom"/>
</dbReference>
<dbReference type="Pfam" id="PF00498">
    <property type="entry name" value="FHA"/>
    <property type="match status" value="1"/>
</dbReference>
<dbReference type="GO" id="GO:0035556">
    <property type="term" value="P:intracellular signal transduction"/>
    <property type="evidence" value="ECO:0007669"/>
    <property type="project" value="InterPro"/>
</dbReference>
<dbReference type="CDD" id="cd07302">
    <property type="entry name" value="CHD"/>
    <property type="match status" value="1"/>
</dbReference>
<sequence length="313" mass="35108">MSASLSYTVEDFDKTIPCKTVLTVGRDKNSDIVLVDLMVSRNHAMIRRIGHGDYYLIDGGSSNGSYVNQHRVTMPKLLKHGDKITIGGIDFLFEQEVTIQSDEDAMVMEDTIVHDTPEIKKITIIVADIRGFTSMSEQIPIRALTRMMNTWFNQVSDVILKQDGIVDKFIGDCVFARWEADEDEVTTIINALEAAELISEVTEQLNNDFTELTEKLHIGVGINTGAASVSTGVDNSAMGDAVNVAFRLESATKMLGKDIVLSESAYRHFPEEYWKDQEQKIRVKGKRDPVRIFAIDFDVLPRLIKKMKASLKK</sequence>
<gene>
    <name evidence="3" type="ORF">MNBD_GAMMA21-973</name>
</gene>
<feature type="domain" description="FHA" evidence="1">
    <location>
        <begin position="22"/>
        <end position="72"/>
    </location>
</feature>
<evidence type="ECO:0000259" key="2">
    <source>
        <dbReference type="PROSITE" id="PS50125"/>
    </source>
</evidence>
<dbReference type="EC" id="4.6.1.1" evidence="3"/>
<dbReference type="PROSITE" id="PS50006">
    <property type="entry name" value="FHA_DOMAIN"/>
    <property type="match status" value="1"/>
</dbReference>
<dbReference type="InterPro" id="IPR050697">
    <property type="entry name" value="Adenylyl/Guanylyl_Cyclase_3/4"/>
</dbReference>
<dbReference type="InterPro" id="IPR008984">
    <property type="entry name" value="SMAD_FHA_dom_sf"/>
</dbReference>
<evidence type="ECO:0000313" key="3">
    <source>
        <dbReference type="EMBL" id="VAW97565.1"/>
    </source>
</evidence>
<dbReference type="CDD" id="cd00060">
    <property type="entry name" value="FHA"/>
    <property type="match status" value="1"/>
</dbReference>
<protein>
    <submittedName>
        <fullName evidence="3">Adenylate cyclase</fullName>
        <ecNumber evidence="3">4.6.1.1</ecNumber>
    </submittedName>
</protein>
<dbReference type="PROSITE" id="PS50125">
    <property type="entry name" value="GUANYLATE_CYCLASE_2"/>
    <property type="match status" value="1"/>
</dbReference>
<dbReference type="Pfam" id="PF00211">
    <property type="entry name" value="Guanylate_cyc"/>
    <property type="match status" value="1"/>
</dbReference>
<dbReference type="PANTHER" id="PTHR43081:SF1">
    <property type="entry name" value="ADENYLATE CYCLASE, TERMINAL-DIFFERENTIATION SPECIFIC"/>
    <property type="match status" value="1"/>
</dbReference>
<dbReference type="GO" id="GO:0004016">
    <property type="term" value="F:adenylate cyclase activity"/>
    <property type="evidence" value="ECO:0007669"/>
    <property type="project" value="UniProtKB-EC"/>
</dbReference>
<feature type="domain" description="Guanylate cyclase" evidence="2">
    <location>
        <begin position="123"/>
        <end position="249"/>
    </location>
</feature>
<dbReference type="SMART" id="SM00044">
    <property type="entry name" value="CYCc"/>
    <property type="match status" value="1"/>
</dbReference>
<evidence type="ECO:0000259" key="1">
    <source>
        <dbReference type="PROSITE" id="PS50006"/>
    </source>
</evidence>
<organism evidence="3">
    <name type="scientific">hydrothermal vent metagenome</name>
    <dbReference type="NCBI Taxonomy" id="652676"/>
    <lineage>
        <taxon>unclassified sequences</taxon>
        <taxon>metagenomes</taxon>
        <taxon>ecological metagenomes</taxon>
    </lineage>
</organism>
<dbReference type="GO" id="GO:0006171">
    <property type="term" value="P:cAMP biosynthetic process"/>
    <property type="evidence" value="ECO:0007669"/>
    <property type="project" value="TreeGrafter"/>
</dbReference>
<keyword evidence="3" id="KW-0456">Lyase</keyword>
<dbReference type="Gene3D" id="2.60.200.20">
    <property type="match status" value="1"/>
</dbReference>